<organism evidence="2 3">
    <name type="scientific">Saxophila tyrrhenica</name>
    <dbReference type="NCBI Taxonomy" id="1690608"/>
    <lineage>
        <taxon>Eukaryota</taxon>
        <taxon>Fungi</taxon>
        <taxon>Dikarya</taxon>
        <taxon>Ascomycota</taxon>
        <taxon>Pezizomycotina</taxon>
        <taxon>Dothideomycetes</taxon>
        <taxon>Dothideomycetidae</taxon>
        <taxon>Mycosphaerellales</taxon>
        <taxon>Extremaceae</taxon>
        <taxon>Saxophila</taxon>
    </lineage>
</organism>
<gene>
    <name evidence="2" type="ORF">LTR77_009345</name>
</gene>
<evidence type="ECO:0000313" key="2">
    <source>
        <dbReference type="EMBL" id="KAK5165247.1"/>
    </source>
</evidence>
<evidence type="ECO:0000256" key="1">
    <source>
        <dbReference type="SAM" id="MobiDB-lite"/>
    </source>
</evidence>
<sequence>MATTMPSKSAQNAQSPRAPSMVSLSLNEPDKSSTDREETPDETPNNTPQPNLLGLPREVRDRIYHFALYEEKPIKVQKYGKERPTPPPVYRCPLPSEWGSPSQLPFVNHQIRTECLPIFYSINTFQCVTYPAAGDLLRYLHREDYLKGVTSLRLLDINGMERYNHDFRSDYRANHKMWLRNAHKVLDEFSDQGLKDTAFKMAIRFEANDSTNEKLHVVSRYVSLAELRDLEFAGHHILDRVVRLRSKKVEVKEAEAKDSV</sequence>
<reference evidence="2 3" key="1">
    <citation type="submission" date="2023-08" db="EMBL/GenBank/DDBJ databases">
        <title>Black Yeasts Isolated from many extreme environments.</title>
        <authorList>
            <person name="Coleine C."/>
            <person name="Stajich J.E."/>
            <person name="Selbmann L."/>
        </authorList>
    </citation>
    <scope>NUCLEOTIDE SEQUENCE [LARGE SCALE GENOMIC DNA]</scope>
    <source>
        <strain evidence="2 3">CCFEE 5935</strain>
    </source>
</reference>
<feature type="compositionally biased region" description="Basic and acidic residues" evidence="1">
    <location>
        <begin position="28"/>
        <end position="37"/>
    </location>
</feature>
<dbReference type="InterPro" id="IPR038883">
    <property type="entry name" value="AN11006-like"/>
</dbReference>
<evidence type="ECO:0000313" key="3">
    <source>
        <dbReference type="Proteomes" id="UP001337655"/>
    </source>
</evidence>
<proteinExistence type="predicted"/>
<dbReference type="PANTHER" id="PTHR42085">
    <property type="entry name" value="F-BOX DOMAIN-CONTAINING PROTEIN"/>
    <property type="match status" value="1"/>
</dbReference>
<dbReference type="RefSeq" id="XP_064655390.1">
    <property type="nucleotide sequence ID" value="XM_064806573.1"/>
</dbReference>
<dbReference type="GeneID" id="89930677"/>
<feature type="compositionally biased region" description="Polar residues" evidence="1">
    <location>
        <begin position="1"/>
        <end position="26"/>
    </location>
</feature>
<dbReference type="PANTHER" id="PTHR42085:SF1">
    <property type="entry name" value="F-BOX DOMAIN-CONTAINING PROTEIN"/>
    <property type="match status" value="1"/>
</dbReference>
<protein>
    <submittedName>
        <fullName evidence="2">Uncharacterized protein</fullName>
    </submittedName>
</protein>
<dbReference type="EMBL" id="JAVRRT010000017">
    <property type="protein sequence ID" value="KAK5165247.1"/>
    <property type="molecule type" value="Genomic_DNA"/>
</dbReference>
<keyword evidence="3" id="KW-1185">Reference proteome</keyword>
<comment type="caution">
    <text evidence="2">The sequence shown here is derived from an EMBL/GenBank/DDBJ whole genome shotgun (WGS) entry which is preliminary data.</text>
</comment>
<feature type="region of interest" description="Disordered" evidence="1">
    <location>
        <begin position="1"/>
        <end position="55"/>
    </location>
</feature>
<dbReference type="Proteomes" id="UP001337655">
    <property type="component" value="Unassembled WGS sequence"/>
</dbReference>
<dbReference type="AlphaFoldDB" id="A0AAV9P273"/>
<accession>A0AAV9P273</accession>
<name>A0AAV9P273_9PEZI</name>